<evidence type="ECO:0000256" key="5">
    <source>
        <dbReference type="SAM" id="Phobius"/>
    </source>
</evidence>
<gene>
    <name evidence="6" type="ORF">TELCIR_16643</name>
</gene>
<dbReference type="GO" id="GO:0015379">
    <property type="term" value="F:potassium:chloride symporter activity"/>
    <property type="evidence" value="ECO:0007669"/>
    <property type="project" value="TreeGrafter"/>
</dbReference>
<sequence>ATKMGTIMGVFFPCIQNIFGVLFFIRMTWIVGTAGIVQSFFVVLVCVSVLYIMPQAKMFESIYNNFRLFGSGLLLLVGLIVLAGVKRIMMPIRRCDRSHVLVCEDPVRRESDVSNWDDNMVQNEGDFDLVANFIFAEENKCWDQILTTTAQ</sequence>
<evidence type="ECO:0000256" key="4">
    <source>
        <dbReference type="ARBA" id="ARBA00023136"/>
    </source>
</evidence>
<reference evidence="6 7" key="1">
    <citation type="submission" date="2015-09" db="EMBL/GenBank/DDBJ databases">
        <title>Draft genome of the parasitic nematode Teladorsagia circumcincta isolate WARC Sus (inbred).</title>
        <authorList>
            <person name="Mitreva M."/>
        </authorList>
    </citation>
    <scope>NUCLEOTIDE SEQUENCE [LARGE SCALE GENOMIC DNA]</scope>
    <source>
        <strain evidence="6 7">S</strain>
    </source>
</reference>
<dbReference type="Proteomes" id="UP000230423">
    <property type="component" value="Unassembled WGS sequence"/>
</dbReference>
<proteinExistence type="predicted"/>
<dbReference type="InterPro" id="IPR004842">
    <property type="entry name" value="SLC12A_fam"/>
</dbReference>
<dbReference type="PANTHER" id="PTHR11827">
    <property type="entry name" value="SOLUTE CARRIER FAMILY 12, CATION COTRANSPORTERS"/>
    <property type="match status" value="1"/>
</dbReference>
<evidence type="ECO:0000313" key="6">
    <source>
        <dbReference type="EMBL" id="PIO61819.1"/>
    </source>
</evidence>
<dbReference type="AlphaFoldDB" id="A0A2G9TUW4"/>
<evidence type="ECO:0000256" key="1">
    <source>
        <dbReference type="ARBA" id="ARBA00004141"/>
    </source>
</evidence>
<organism evidence="6 7">
    <name type="scientific">Teladorsagia circumcincta</name>
    <name type="common">Brown stomach worm</name>
    <name type="synonym">Ostertagia circumcincta</name>
    <dbReference type="NCBI Taxonomy" id="45464"/>
    <lineage>
        <taxon>Eukaryota</taxon>
        <taxon>Metazoa</taxon>
        <taxon>Ecdysozoa</taxon>
        <taxon>Nematoda</taxon>
        <taxon>Chromadorea</taxon>
        <taxon>Rhabditida</taxon>
        <taxon>Rhabditina</taxon>
        <taxon>Rhabditomorpha</taxon>
        <taxon>Strongyloidea</taxon>
        <taxon>Trichostrongylidae</taxon>
        <taxon>Teladorsagia</taxon>
    </lineage>
</organism>
<keyword evidence="3 5" id="KW-1133">Transmembrane helix</keyword>
<dbReference type="GO" id="GO:1990573">
    <property type="term" value="P:potassium ion import across plasma membrane"/>
    <property type="evidence" value="ECO:0007669"/>
    <property type="project" value="TreeGrafter"/>
</dbReference>
<feature type="transmembrane region" description="Helical" evidence="5">
    <location>
        <begin position="66"/>
        <end position="85"/>
    </location>
</feature>
<keyword evidence="2 5" id="KW-0812">Transmembrane</keyword>
<dbReference type="GO" id="GO:0055075">
    <property type="term" value="P:potassium ion homeostasis"/>
    <property type="evidence" value="ECO:0007669"/>
    <property type="project" value="TreeGrafter"/>
</dbReference>
<dbReference type="GO" id="GO:0005886">
    <property type="term" value="C:plasma membrane"/>
    <property type="evidence" value="ECO:0007669"/>
    <property type="project" value="TreeGrafter"/>
</dbReference>
<dbReference type="GO" id="GO:0006884">
    <property type="term" value="P:cell volume homeostasis"/>
    <property type="evidence" value="ECO:0007669"/>
    <property type="project" value="TreeGrafter"/>
</dbReference>
<dbReference type="GO" id="GO:0007268">
    <property type="term" value="P:chemical synaptic transmission"/>
    <property type="evidence" value="ECO:0007669"/>
    <property type="project" value="TreeGrafter"/>
</dbReference>
<dbReference type="GO" id="GO:0045202">
    <property type="term" value="C:synapse"/>
    <property type="evidence" value="ECO:0007669"/>
    <property type="project" value="GOC"/>
</dbReference>
<keyword evidence="4 5" id="KW-0472">Membrane</keyword>
<feature type="transmembrane region" description="Helical" evidence="5">
    <location>
        <begin position="6"/>
        <end position="25"/>
    </location>
</feature>
<evidence type="ECO:0000256" key="3">
    <source>
        <dbReference type="ARBA" id="ARBA00022989"/>
    </source>
</evidence>
<name>A0A2G9TUW4_TELCI</name>
<feature type="non-terminal residue" evidence="6">
    <location>
        <position position="1"/>
    </location>
</feature>
<protein>
    <submittedName>
        <fullName evidence="6">Uncharacterized protein</fullName>
    </submittedName>
</protein>
<accession>A0A2G9TUW4</accession>
<keyword evidence="7" id="KW-1185">Reference proteome</keyword>
<dbReference type="GO" id="GO:0055064">
    <property type="term" value="P:chloride ion homeostasis"/>
    <property type="evidence" value="ECO:0007669"/>
    <property type="project" value="TreeGrafter"/>
</dbReference>
<evidence type="ECO:0000256" key="2">
    <source>
        <dbReference type="ARBA" id="ARBA00022692"/>
    </source>
</evidence>
<comment type="subcellular location">
    <subcellularLocation>
        <location evidence="1">Membrane</location>
        <topology evidence="1">Multi-pass membrane protein</topology>
    </subcellularLocation>
</comment>
<dbReference type="PANTHER" id="PTHR11827:SF73">
    <property type="entry name" value="KAZACHOC, ISOFORM G"/>
    <property type="match status" value="1"/>
</dbReference>
<feature type="transmembrane region" description="Helical" evidence="5">
    <location>
        <begin position="32"/>
        <end position="54"/>
    </location>
</feature>
<dbReference type="EMBL" id="KZ352968">
    <property type="protein sequence ID" value="PIO61819.1"/>
    <property type="molecule type" value="Genomic_DNA"/>
</dbReference>
<dbReference type="OrthoDB" id="2020542at2759"/>
<evidence type="ECO:0000313" key="7">
    <source>
        <dbReference type="Proteomes" id="UP000230423"/>
    </source>
</evidence>